<keyword evidence="2" id="KW-1185">Reference proteome</keyword>
<dbReference type="Gene3D" id="3.40.50.300">
    <property type="entry name" value="P-loop containing nucleotide triphosphate hydrolases"/>
    <property type="match status" value="1"/>
</dbReference>
<dbReference type="AlphaFoldDB" id="A0A926I5E8"/>
<organism evidence="1 2">
    <name type="scientific">Ligaoa zhengdingensis</name>
    <dbReference type="NCBI Taxonomy" id="2763658"/>
    <lineage>
        <taxon>Bacteria</taxon>
        <taxon>Bacillati</taxon>
        <taxon>Bacillota</taxon>
        <taxon>Clostridia</taxon>
        <taxon>Eubacteriales</taxon>
        <taxon>Oscillospiraceae</taxon>
        <taxon>Ligaoa</taxon>
    </lineage>
</organism>
<dbReference type="InterPro" id="IPR027417">
    <property type="entry name" value="P-loop_NTPase"/>
</dbReference>
<dbReference type="EMBL" id="JACRST010000015">
    <property type="protein sequence ID" value="MBC8547206.1"/>
    <property type="molecule type" value="Genomic_DNA"/>
</dbReference>
<sequence>MTEFYAFSRKQRTAINWWCPGSPHAGRDAIICDGAIRSGKTLCMSLGFAAWSMACFDGMAFAICGKTVTSVRRNLVVPLLQNLRDLGFDCRDRLSQNRIDIRFGGRENRYYLFGGKDEGSAALIQGVTLAGVLLDEVALMPRSFVEQAIARCSVPGSRFWFNCNPEHPFHWFHTEWIQKAQQKNALYLHFTMRDNPSLSPAIRRRYEGMYSGAFYERFVLGRWVAAQGLVYPMFREDRHVARTLPSACEQYYISCDYGTVNPMSMGLWGLCGGVWYRLREYYHDSRAAGVQRTDEEYYAALEELAGGLPVTAVIVDPSAASFIQCVRRHERFRCIPAINDVATGIRRVGDLLREGKLLFSSQCPDILREFSLYRWDEGAGRDCPKKEHDHAMDDMRYFVMTALREAGGGFFALAAGRKAAGEKE</sequence>
<dbReference type="RefSeq" id="WP_249283279.1">
    <property type="nucleotide sequence ID" value="NZ_JACRST010000015.1"/>
</dbReference>
<protein>
    <submittedName>
        <fullName evidence="1">PBSX family phage terminase large subunit</fullName>
    </submittedName>
</protein>
<gene>
    <name evidence="1" type="ORF">H8711_09725</name>
</gene>
<dbReference type="Pfam" id="PF03237">
    <property type="entry name" value="Terminase_6N"/>
    <property type="match status" value="1"/>
</dbReference>
<reference evidence="1" key="1">
    <citation type="submission" date="2020-08" db="EMBL/GenBank/DDBJ databases">
        <title>Genome public.</title>
        <authorList>
            <person name="Liu C."/>
            <person name="Sun Q."/>
        </authorList>
    </citation>
    <scope>NUCLEOTIDE SEQUENCE</scope>
    <source>
        <strain evidence="1">NSJ-31</strain>
    </source>
</reference>
<proteinExistence type="predicted"/>
<evidence type="ECO:0000313" key="2">
    <source>
        <dbReference type="Proteomes" id="UP000653127"/>
    </source>
</evidence>
<comment type="caution">
    <text evidence="1">The sequence shown here is derived from an EMBL/GenBank/DDBJ whole genome shotgun (WGS) entry which is preliminary data.</text>
</comment>
<dbReference type="InterPro" id="IPR006437">
    <property type="entry name" value="Phage_terminase_lsu"/>
</dbReference>
<evidence type="ECO:0000313" key="1">
    <source>
        <dbReference type="EMBL" id="MBC8547206.1"/>
    </source>
</evidence>
<accession>A0A926I5E8</accession>
<dbReference type="Proteomes" id="UP000653127">
    <property type="component" value="Unassembled WGS sequence"/>
</dbReference>
<dbReference type="NCBIfam" id="TIGR01547">
    <property type="entry name" value="phage_term_2"/>
    <property type="match status" value="1"/>
</dbReference>
<name>A0A926I5E8_9FIRM</name>
<dbReference type="Gene3D" id="3.30.420.280">
    <property type="match status" value="1"/>
</dbReference>